<reference evidence="1 2" key="1">
    <citation type="journal article" date="2016" name="Mol. Biol. Evol.">
        <title>Comparative Genomics of Early-Diverging Mushroom-Forming Fungi Provides Insights into the Origins of Lignocellulose Decay Capabilities.</title>
        <authorList>
            <person name="Nagy L.G."/>
            <person name="Riley R."/>
            <person name="Tritt A."/>
            <person name="Adam C."/>
            <person name="Daum C."/>
            <person name="Floudas D."/>
            <person name="Sun H."/>
            <person name="Yadav J.S."/>
            <person name="Pangilinan J."/>
            <person name="Larsson K.H."/>
            <person name="Matsuura K."/>
            <person name="Barry K."/>
            <person name="Labutti K."/>
            <person name="Kuo R."/>
            <person name="Ohm R.A."/>
            <person name="Bhattacharya S.S."/>
            <person name="Shirouzu T."/>
            <person name="Yoshinaga Y."/>
            <person name="Martin F.M."/>
            <person name="Grigoriev I.V."/>
            <person name="Hibbett D.S."/>
        </authorList>
    </citation>
    <scope>NUCLEOTIDE SEQUENCE [LARGE SCALE GENOMIC DNA]</scope>
    <source>
        <strain evidence="1 2">CBS 109695</strain>
    </source>
</reference>
<organism evidence="1 2">
    <name type="scientific">Athelia psychrophila</name>
    <dbReference type="NCBI Taxonomy" id="1759441"/>
    <lineage>
        <taxon>Eukaryota</taxon>
        <taxon>Fungi</taxon>
        <taxon>Dikarya</taxon>
        <taxon>Basidiomycota</taxon>
        <taxon>Agaricomycotina</taxon>
        <taxon>Agaricomycetes</taxon>
        <taxon>Agaricomycetidae</taxon>
        <taxon>Atheliales</taxon>
        <taxon>Atheliaceae</taxon>
        <taxon>Athelia</taxon>
    </lineage>
</organism>
<dbReference type="OrthoDB" id="6108at2759"/>
<evidence type="ECO:0000313" key="1">
    <source>
        <dbReference type="EMBL" id="KZP29638.1"/>
    </source>
</evidence>
<dbReference type="EMBL" id="KV417497">
    <property type="protein sequence ID" value="KZP29638.1"/>
    <property type="molecule type" value="Genomic_DNA"/>
</dbReference>
<accession>A0A166SN40</accession>
<keyword evidence="2" id="KW-1185">Reference proteome</keyword>
<proteinExistence type="predicted"/>
<name>A0A166SN40_9AGAM</name>
<evidence type="ECO:0000313" key="2">
    <source>
        <dbReference type="Proteomes" id="UP000076532"/>
    </source>
</evidence>
<dbReference type="Proteomes" id="UP000076532">
    <property type="component" value="Unassembled WGS sequence"/>
</dbReference>
<sequence length="54" mass="6113">MRCGQRVPVWLHHTPVLLLHPSKRIRLLAVALHAITLPLIAEEAHPHVLGAWLM</sequence>
<gene>
    <name evidence="1" type="ORF">FIBSPDRAFT_851232</name>
</gene>
<feature type="non-terminal residue" evidence="1">
    <location>
        <position position="54"/>
    </location>
</feature>
<dbReference type="AlphaFoldDB" id="A0A166SN40"/>
<protein>
    <submittedName>
        <fullName evidence="1">Uncharacterized protein</fullName>
    </submittedName>
</protein>